<dbReference type="EMBL" id="CM051402">
    <property type="protein sequence ID" value="KAJ4711431.1"/>
    <property type="molecule type" value="Genomic_DNA"/>
</dbReference>
<name>A0ACC1XJ50_MELAZ</name>
<proteinExistence type="predicted"/>
<sequence length="334" mass="38017">MVQGLSLSTLTTSGNGGFYGSTYSWRRHFKLMNKTHIGIDRQHFLHQFVQSLHLRGYPNMLRQRNLRVEAGWLFKGGGEQGPDASSEHSENANEDILFFFFQLDLATRVQCALNMEEYDIAQQLRNKLTEVEEEITRQRDAKRGSSSKSEAQDKALSVIRLRADLQNAIESENYPLAADLRDQISKLEAESLAASAKALVFENAQYAFRLGQRVKHKVFGYRAVICGMDPVCCESSSWMEIAQVEKLSRGSGQPFYQVLVDVHADPNLLVAYAAEENLLAPDQPDMGRFDHPYVSFLFYGMDTAGDFIPIKQLREKYNRPRHEVPMDPEDEEPQ</sequence>
<evidence type="ECO:0000313" key="2">
    <source>
        <dbReference type="Proteomes" id="UP001164539"/>
    </source>
</evidence>
<dbReference type="Proteomes" id="UP001164539">
    <property type="component" value="Chromosome 9"/>
</dbReference>
<accession>A0ACC1XJ50</accession>
<comment type="caution">
    <text evidence="1">The sequence shown here is derived from an EMBL/GenBank/DDBJ whole genome shotgun (WGS) entry which is preliminary data.</text>
</comment>
<reference evidence="1 2" key="1">
    <citation type="journal article" date="2023" name="Science">
        <title>Complex scaffold remodeling in plant triterpene biosynthesis.</title>
        <authorList>
            <person name="De La Pena R."/>
            <person name="Hodgson H."/>
            <person name="Liu J.C."/>
            <person name="Stephenson M.J."/>
            <person name="Martin A.C."/>
            <person name="Owen C."/>
            <person name="Harkess A."/>
            <person name="Leebens-Mack J."/>
            <person name="Jimenez L.E."/>
            <person name="Osbourn A."/>
            <person name="Sattely E.S."/>
        </authorList>
    </citation>
    <scope>NUCLEOTIDE SEQUENCE [LARGE SCALE GENOMIC DNA]</scope>
    <source>
        <strain evidence="2">cv. JPN11</strain>
        <tissue evidence="1">Leaf</tissue>
    </source>
</reference>
<organism evidence="1 2">
    <name type="scientific">Melia azedarach</name>
    <name type="common">Chinaberry tree</name>
    <dbReference type="NCBI Taxonomy" id="155640"/>
    <lineage>
        <taxon>Eukaryota</taxon>
        <taxon>Viridiplantae</taxon>
        <taxon>Streptophyta</taxon>
        <taxon>Embryophyta</taxon>
        <taxon>Tracheophyta</taxon>
        <taxon>Spermatophyta</taxon>
        <taxon>Magnoliopsida</taxon>
        <taxon>eudicotyledons</taxon>
        <taxon>Gunneridae</taxon>
        <taxon>Pentapetalae</taxon>
        <taxon>rosids</taxon>
        <taxon>malvids</taxon>
        <taxon>Sapindales</taxon>
        <taxon>Meliaceae</taxon>
        <taxon>Melia</taxon>
    </lineage>
</organism>
<evidence type="ECO:0000313" key="1">
    <source>
        <dbReference type="EMBL" id="KAJ4711431.1"/>
    </source>
</evidence>
<keyword evidence="2" id="KW-1185">Reference proteome</keyword>
<gene>
    <name evidence="1" type="ORF">OWV82_017456</name>
</gene>
<protein>
    <submittedName>
        <fullName evidence="1">F-box only protein 21</fullName>
    </submittedName>
</protein>